<sequence length="57" mass="6542">KNWNFPKAHSARHAFQDIHEKGASHNFSTQPNEGQHRPFKSAFQLQSNQKNVAQQVS</sequence>
<reference evidence="1 2" key="1">
    <citation type="submission" date="2014-04" db="EMBL/GenBank/DDBJ databases">
        <authorList>
            <consortium name="DOE Joint Genome Institute"/>
            <person name="Kuo A."/>
            <person name="Kohler A."/>
            <person name="Jargeat P."/>
            <person name="Nagy L.G."/>
            <person name="Floudas D."/>
            <person name="Copeland A."/>
            <person name="Barry K.W."/>
            <person name="Cichocki N."/>
            <person name="Veneault-Fourrey C."/>
            <person name="LaButti K."/>
            <person name="Lindquist E.A."/>
            <person name="Lipzen A."/>
            <person name="Lundell T."/>
            <person name="Morin E."/>
            <person name="Murat C."/>
            <person name="Sun H."/>
            <person name="Tunlid A."/>
            <person name="Henrissat B."/>
            <person name="Grigoriev I.V."/>
            <person name="Hibbett D.S."/>
            <person name="Martin F."/>
            <person name="Nordberg H.P."/>
            <person name="Cantor M.N."/>
            <person name="Hua S.X."/>
        </authorList>
    </citation>
    <scope>NUCLEOTIDE SEQUENCE [LARGE SCALE GENOMIC DNA]</scope>
    <source>
        <strain evidence="1 2">Ve08.2h10</strain>
    </source>
</reference>
<dbReference type="STRING" id="930991.A0A0D0BTV3"/>
<keyword evidence="2" id="KW-1185">Reference proteome</keyword>
<feature type="non-terminal residue" evidence="1">
    <location>
        <position position="57"/>
    </location>
</feature>
<name>A0A0D0BTV3_9AGAM</name>
<dbReference type="HOGENOM" id="CLU_2929103_0_0_1"/>
<reference evidence="2" key="2">
    <citation type="submission" date="2015-01" db="EMBL/GenBank/DDBJ databases">
        <title>Evolutionary Origins and Diversification of the Mycorrhizal Mutualists.</title>
        <authorList>
            <consortium name="DOE Joint Genome Institute"/>
            <consortium name="Mycorrhizal Genomics Consortium"/>
            <person name="Kohler A."/>
            <person name="Kuo A."/>
            <person name="Nagy L.G."/>
            <person name="Floudas D."/>
            <person name="Copeland A."/>
            <person name="Barry K.W."/>
            <person name="Cichocki N."/>
            <person name="Veneault-Fourrey C."/>
            <person name="LaButti K."/>
            <person name="Lindquist E.A."/>
            <person name="Lipzen A."/>
            <person name="Lundell T."/>
            <person name="Morin E."/>
            <person name="Murat C."/>
            <person name="Riley R."/>
            <person name="Ohm R."/>
            <person name="Sun H."/>
            <person name="Tunlid A."/>
            <person name="Henrissat B."/>
            <person name="Grigoriev I.V."/>
            <person name="Hibbett D.S."/>
            <person name="Martin F."/>
        </authorList>
    </citation>
    <scope>NUCLEOTIDE SEQUENCE [LARGE SCALE GENOMIC DNA]</scope>
    <source>
        <strain evidence="2">Ve08.2h10</strain>
    </source>
</reference>
<dbReference type="OrthoDB" id="3239511at2759"/>
<proteinExistence type="predicted"/>
<gene>
    <name evidence="1" type="ORF">PAXRUDRAFT_123174</name>
</gene>
<dbReference type="InParanoid" id="A0A0D0BTV3"/>
<dbReference type="Proteomes" id="UP000054538">
    <property type="component" value="Unassembled WGS sequence"/>
</dbReference>
<evidence type="ECO:0000313" key="1">
    <source>
        <dbReference type="EMBL" id="KIK74867.1"/>
    </source>
</evidence>
<feature type="non-terminal residue" evidence="1">
    <location>
        <position position="1"/>
    </location>
</feature>
<protein>
    <submittedName>
        <fullName evidence="1">Uncharacterized protein</fullName>
    </submittedName>
</protein>
<dbReference type="EMBL" id="KN828504">
    <property type="protein sequence ID" value="KIK74867.1"/>
    <property type="molecule type" value="Genomic_DNA"/>
</dbReference>
<dbReference type="AlphaFoldDB" id="A0A0D0BTV3"/>
<accession>A0A0D0BTV3</accession>
<organism evidence="1 2">
    <name type="scientific">Paxillus rubicundulus Ve08.2h10</name>
    <dbReference type="NCBI Taxonomy" id="930991"/>
    <lineage>
        <taxon>Eukaryota</taxon>
        <taxon>Fungi</taxon>
        <taxon>Dikarya</taxon>
        <taxon>Basidiomycota</taxon>
        <taxon>Agaricomycotina</taxon>
        <taxon>Agaricomycetes</taxon>
        <taxon>Agaricomycetidae</taxon>
        <taxon>Boletales</taxon>
        <taxon>Paxilineae</taxon>
        <taxon>Paxillaceae</taxon>
        <taxon>Paxillus</taxon>
    </lineage>
</organism>
<evidence type="ECO:0000313" key="2">
    <source>
        <dbReference type="Proteomes" id="UP000054538"/>
    </source>
</evidence>